<evidence type="ECO:0000313" key="3">
    <source>
        <dbReference type="EMBL" id="KAF5704142.1"/>
    </source>
</evidence>
<evidence type="ECO:0000256" key="2">
    <source>
        <dbReference type="SAM" id="MobiDB-lite"/>
    </source>
</evidence>
<feature type="region of interest" description="Disordered" evidence="2">
    <location>
        <begin position="118"/>
        <end position="202"/>
    </location>
</feature>
<name>A0A8H6D689_9HYPO</name>
<gene>
    <name evidence="3" type="ORF">FMUND_12685</name>
</gene>
<reference evidence="3 4" key="1">
    <citation type="submission" date="2020-05" db="EMBL/GenBank/DDBJ databases">
        <title>Identification and distribution of gene clusters putatively required for synthesis of sphingolipid metabolism inhibitors in phylogenetically diverse species of the filamentous fungus Fusarium.</title>
        <authorList>
            <person name="Kim H.-S."/>
            <person name="Busman M."/>
            <person name="Brown D.W."/>
            <person name="Divon H."/>
            <person name="Uhlig S."/>
            <person name="Proctor R.H."/>
        </authorList>
    </citation>
    <scope>NUCLEOTIDE SEQUENCE [LARGE SCALE GENOMIC DNA]</scope>
    <source>
        <strain evidence="3 4">NRRL 66235</strain>
    </source>
</reference>
<dbReference type="Proteomes" id="UP000544331">
    <property type="component" value="Unassembled WGS sequence"/>
</dbReference>
<comment type="caution">
    <text evidence="3">The sequence shown here is derived from an EMBL/GenBank/DDBJ whole genome shotgun (WGS) entry which is preliminary data.</text>
</comment>
<evidence type="ECO:0000256" key="1">
    <source>
        <dbReference type="SAM" id="Coils"/>
    </source>
</evidence>
<feature type="compositionally biased region" description="Polar residues" evidence="2">
    <location>
        <begin position="118"/>
        <end position="128"/>
    </location>
</feature>
<dbReference type="AlphaFoldDB" id="A0A8H6D689"/>
<keyword evidence="4" id="KW-1185">Reference proteome</keyword>
<feature type="compositionally biased region" description="Polar residues" evidence="2">
    <location>
        <begin position="193"/>
        <end position="202"/>
    </location>
</feature>
<feature type="coiled-coil region" evidence="1">
    <location>
        <begin position="23"/>
        <end position="64"/>
    </location>
</feature>
<sequence length="202" mass="22690">MADINRRKSTKNSELIRQGIAQCLALEAECKTLQESLAESQDHAQKLEARMAEMANDHEGLIKLLAEKDALIEKYSALMSETLDKNLQRERQGLRDVEAKVFSALEQLDVEMGNLGLEQQGSSDSSQLRAKRPGLVRQGAIVPGISTSDRSRPRNGRRVTVPRLLRQDAQMYRREDSEGSPESDSLLEMARQVTFQKPRQGN</sequence>
<proteinExistence type="predicted"/>
<evidence type="ECO:0000313" key="4">
    <source>
        <dbReference type="Proteomes" id="UP000544331"/>
    </source>
</evidence>
<accession>A0A8H6D689</accession>
<dbReference type="OrthoDB" id="5086298at2759"/>
<protein>
    <submittedName>
        <fullName evidence="3">Uncharacterized protein</fullName>
    </submittedName>
</protein>
<organism evidence="3 4">
    <name type="scientific">Fusarium mundagurra</name>
    <dbReference type="NCBI Taxonomy" id="1567541"/>
    <lineage>
        <taxon>Eukaryota</taxon>
        <taxon>Fungi</taxon>
        <taxon>Dikarya</taxon>
        <taxon>Ascomycota</taxon>
        <taxon>Pezizomycotina</taxon>
        <taxon>Sordariomycetes</taxon>
        <taxon>Hypocreomycetidae</taxon>
        <taxon>Hypocreales</taxon>
        <taxon>Nectriaceae</taxon>
        <taxon>Fusarium</taxon>
        <taxon>Fusarium fujikuroi species complex</taxon>
    </lineage>
</organism>
<keyword evidence="1" id="KW-0175">Coiled coil</keyword>
<dbReference type="EMBL" id="JAAOAN010000525">
    <property type="protein sequence ID" value="KAF5704142.1"/>
    <property type="molecule type" value="Genomic_DNA"/>
</dbReference>